<reference evidence="2" key="1">
    <citation type="submission" date="2024-02" db="EMBL/GenBank/DDBJ databases">
        <authorList>
            <consortium name="ELIXIR-Norway"/>
            <consortium name="Elixir Norway"/>
        </authorList>
    </citation>
    <scope>NUCLEOTIDE SEQUENCE</scope>
</reference>
<evidence type="ECO:0000313" key="3">
    <source>
        <dbReference type="Proteomes" id="UP001497512"/>
    </source>
</evidence>
<name>A0ABP0TUS1_9BRYO</name>
<evidence type="ECO:0008006" key="4">
    <source>
        <dbReference type="Google" id="ProtNLM"/>
    </source>
</evidence>
<proteinExistence type="predicted"/>
<feature type="coiled-coil region" evidence="1">
    <location>
        <begin position="116"/>
        <end position="143"/>
    </location>
</feature>
<evidence type="ECO:0000313" key="2">
    <source>
        <dbReference type="EMBL" id="CAK9205633.1"/>
    </source>
</evidence>
<gene>
    <name evidence="2" type="ORF">CSSPTR1EN2_LOCUS7946</name>
</gene>
<accession>A0ABP0TUS1</accession>
<keyword evidence="1" id="KW-0175">Coiled coil</keyword>
<feature type="coiled-coil region" evidence="1">
    <location>
        <begin position="169"/>
        <end position="235"/>
    </location>
</feature>
<dbReference type="Proteomes" id="UP001497512">
    <property type="component" value="Chromosome 15"/>
</dbReference>
<organism evidence="2 3">
    <name type="scientific">Sphagnum troendelagicum</name>
    <dbReference type="NCBI Taxonomy" id="128251"/>
    <lineage>
        <taxon>Eukaryota</taxon>
        <taxon>Viridiplantae</taxon>
        <taxon>Streptophyta</taxon>
        <taxon>Embryophyta</taxon>
        <taxon>Bryophyta</taxon>
        <taxon>Sphagnophytina</taxon>
        <taxon>Sphagnopsida</taxon>
        <taxon>Sphagnales</taxon>
        <taxon>Sphagnaceae</taxon>
        <taxon>Sphagnum</taxon>
    </lineage>
</organism>
<protein>
    <recommendedName>
        <fullName evidence="4">Myosin heavy chain</fullName>
    </recommendedName>
</protein>
<keyword evidence="3" id="KW-1185">Reference proteome</keyword>
<dbReference type="EMBL" id="OZ019907">
    <property type="protein sequence ID" value="CAK9205633.1"/>
    <property type="molecule type" value="Genomic_DNA"/>
</dbReference>
<sequence length="356" mass="40068">MGHEVSLQELAHAQMAASKARKLDDKYQQVPEVERRVGSLDGFDVDSGFKQLRAQCEVFGKNSLLVYNKLSKAELLVTSLYCKFNDQQDHSSQNLELEKISMQQVGSLTEQVKVQATAAEDSLDKIQADMDRLQGMHRQELKESQKKLELALSDNVGLVEQLRAMDSFLAQKKAENQILEQKLQAVHAENESSRTALQARASEWWLRKAKTLVEKSKLEAEKVNKRESIVDERRESIATGLTKTKAQLSSAEHALQMKTVELEKSSFDLQLLQDSYATLEFAMCEMECGSITLKEKLAESEKLITILGQEKETAVHNMEKVAQELKVALELEQALDIHTGEVFGNENSDPQDTVSQ</sequence>
<evidence type="ECO:0000256" key="1">
    <source>
        <dbReference type="SAM" id="Coils"/>
    </source>
</evidence>